<protein>
    <recommendedName>
        <fullName evidence="1">Methyltransferase type 11 domain-containing protein</fullName>
    </recommendedName>
</protein>
<dbReference type="EMBL" id="CAMAPF010000015">
    <property type="protein sequence ID" value="CAH9068837.1"/>
    <property type="molecule type" value="Genomic_DNA"/>
</dbReference>
<dbReference type="GO" id="GO:0008757">
    <property type="term" value="F:S-adenosylmethionine-dependent methyltransferase activity"/>
    <property type="evidence" value="ECO:0007669"/>
    <property type="project" value="InterPro"/>
</dbReference>
<evidence type="ECO:0000313" key="3">
    <source>
        <dbReference type="Proteomes" id="UP001152523"/>
    </source>
</evidence>
<dbReference type="PANTHER" id="PTHR45180">
    <property type="entry name" value="OS01G0307686 PROTEIN"/>
    <property type="match status" value="1"/>
</dbReference>
<feature type="domain" description="Methyltransferase type 11" evidence="1">
    <location>
        <begin position="39"/>
        <end position="133"/>
    </location>
</feature>
<dbReference type="CDD" id="cd02440">
    <property type="entry name" value="AdoMet_MTases"/>
    <property type="match status" value="1"/>
</dbReference>
<dbReference type="InterPro" id="IPR013216">
    <property type="entry name" value="Methyltransf_11"/>
</dbReference>
<keyword evidence="3" id="KW-1185">Reference proteome</keyword>
<gene>
    <name evidence="2" type="ORF">CEPIT_LOCUS2885</name>
</gene>
<comment type="caution">
    <text evidence="2">The sequence shown here is derived from an EMBL/GenBank/DDBJ whole genome shotgun (WGS) entry which is preliminary data.</text>
</comment>
<proteinExistence type="predicted"/>
<organism evidence="2 3">
    <name type="scientific">Cuscuta epithymum</name>
    <dbReference type="NCBI Taxonomy" id="186058"/>
    <lineage>
        <taxon>Eukaryota</taxon>
        <taxon>Viridiplantae</taxon>
        <taxon>Streptophyta</taxon>
        <taxon>Embryophyta</taxon>
        <taxon>Tracheophyta</taxon>
        <taxon>Spermatophyta</taxon>
        <taxon>Magnoliopsida</taxon>
        <taxon>eudicotyledons</taxon>
        <taxon>Gunneridae</taxon>
        <taxon>Pentapetalae</taxon>
        <taxon>asterids</taxon>
        <taxon>lamiids</taxon>
        <taxon>Solanales</taxon>
        <taxon>Convolvulaceae</taxon>
        <taxon>Cuscuteae</taxon>
        <taxon>Cuscuta</taxon>
        <taxon>Cuscuta subgen. Cuscuta</taxon>
    </lineage>
</organism>
<reference evidence="2" key="1">
    <citation type="submission" date="2022-07" db="EMBL/GenBank/DDBJ databases">
        <authorList>
            <person name="Macas J."/>
            <person name="Novak P."/>
            <person name="Neumann P."/>
        </authorList>
    </citation>
    <scope>NUCLEOTIDE SEQUENCE</scope>
</reference>
<dbReference type="Gene3D" id="3.40.50.150">
    <property type="entry name" value="Vaccinia Virus protein VP39"/>
    <property type="match status" value="1"/>
</dbReference>
<dbReference type="AlphaFoldDB" id="A0AAV0C7F6"/>
<dbReference type="Pfam" id="PF08241">
    <property type="entry name" value="Methyltransf_11"/>
    <property type="match status" value="1"/>
</dbReference>
<dbReference type="PANTHER" id="PTHR45180:SF1">
    <property type="entry name" value="OS01G0307686 PROTEIN"/>
    <property type="match status" value="1"/>
</dbReference>
<sequence length="271" mass="30380">MAELFVKQAKQYAEGRPTYPEELFHFIASKTPSRDLAWDVGTGSGQAAKSLASMYKSIVATDTSEKQLEYATALPNVRYKCTPPNMTMHQLQTLVGKESTFDLITVAQAMHWFDLPAFYAQAKWLLKKPDGVIAAWCYTSPRVNATFDALFDKLYYADFGPYMEKRIRLVDEEYRTIDFPFQAVDGGGGTGPLEFRAEKEMDLEGLLTMLKSWSPYQTAKDKGVELLGEDVVQKLRQAWNENGEGHKLVGFPVFLRIGKVGTGAEPRGLHG</sequence>
<dbReference type="Proteomes" id="UP001152523">
    <property type="component" value="Unassembled WGS sequence"/>
</dbReference>
<name>A0AAV0C7F6_9ASTE</name>
<dbReference type="GO" id="GO:0009820">
    <property type="term" value="P:alkaloid metabolic process"/>
    <property type="evidence" value="ECO:0007669"/>
    <property type="project" value="UniProtKB-KW"/>
</dbReference>
<dbReference type="SUPFAM" id="SSF53335">
    <property type="entry name" value="S-adenosyl-L-methionine-dependent methyltransferases"/>
    <property type="match status" value="1"/>
</dbReference>
<evidence type="ECO:0000259" key="1">
    <source>
        <dbReference type="Pfam" id="PF08241"/>
    </source>
</evidence>
<evidence type="ECO:0000313" key="2">
    <source>
        <dbReference type="EMBL" id="CAH9068837.1"/>
    </source>
</evidence>
<accession>A0AAV0C7F6</accession>
<dbReference type="InterPro" id="IPR029063">
    <property type="entry name" value="SAM-dependent_MTases_sf"/>
</dbReference>